<gene>
    <name evidence="7" type="ORF">IW261DRAFT_1365585</name>
</gene>
<dbReference type="GO" id="GO:0005524">
    <property type="term" value="F:ATP binding"/>
    <property type="evidence" value="ECO:0007669"/>
    <property type="project" value="InterPro"/>
</dbReference>
<dbReference type="InterPro" id="IPR027417">
    <property type="entry name" value="P-loop_NTPase"/>
</dbReference>
<dbReference type="AlphaFoldDB" id="A0AA39TC39"/>
<dbReference type="Pfam" id="PF00270">
    <property type="entry name" value="DEAD"/>
    <property type="match status" value="1"/>
</dbReference>
<comment type="similarity">
    <text evidence="1">Belongs to the helicase family. RecQ subfamily.</text>
</comment>
<proteinExistence type="inferred from homology"/>
<dbReference type="Gene3D" id="3.40.50.300">
    <property type="entry name" value="P-loop containing nucleotide triphosphate hydrolases"/>
    <property type="match status" value="1"/>
</dbReference>
<dbReference type="PANTHER" id="PTHR13710:SF105">
    <property type="entry name" value="ATP-DEPENDENT DNA HELICASE Q1"/>
    <property type="match status" value="1"/>
</dbReference>
<feature type="domain" description="Helicase ATP-binding" evidence="6">
    <location>
        <begin position="65"/>
        <end position="216"/>
    </location>
</feature>
<keyword evidence="8" id="KW-1185">Reference proteome</keyword>
<protein>
    <recommendedName>
        <fullName evidence="5">DNA 3'-5' helicase</fullName>
        <ecNumber evidence="5">5.6.2.4</ecNumber>
    </recommendedName>
</protein>
<feature type="non-terminal residue" evidence="7">
    <location>
        <position position="216"/>
    </location>
</feature>
<dbReference type="GO" id="GO:0016787">
    <property type="term" value="F:hydrolase activity"/>
    <property type="evidence" value="ECO:0007669"/>
    <property type="project" value="UniProtKB-KW"/>
</dbReference>
<dbReference type="InterPro" id="IPR011545">
    <property type="entry name" value="DEAD/DEAH_box_helicase_dom"/>
</dbReference>
<evidence type="ECO:0000256" key="1">
    <source>
        <dbReference type="ARBA" id="ARBA00005446"/>
    </source>
</evidence>
<evidence type="ECO:0000313" key="7">
    <source>
        <dbReference type="EMBL" id="KAK0479276.1"/>
    </source>
</evidence>
<evidence type="ECO:0000256" key="4">
    <source>
        <dbReference type="ARBA" id="ARBA00034617"/>
    </source>
</evidence>
<evidence type="ECO:0000256" key="2">
    <source>
        <dbReference type="ARBA" id="ARBA00023125"/>
    </source>
</evidence>
<dbReference type="GO" id="GO:0043138">
    <property type="term" value="F:3'-5' DNA helicase activity"/>
    <property type="evidence" value="ECO:0007669"/>
    <property type="project" value="UniProtKB-EC"/>
</dbReference>
<dbReference type="GO" id="GO:0003677">
    <property type="term" value="F:DNA binding"/>
    <property type="evidence" value="ECO:0007669"/>
    <property type="project" value="UniProtKB-KW"/>
</dbReference>
<name>A0AA39TC39_9AGAR</name>
<reference evidence="7" key="1">
    <citation type="submission" date="2023-06" db="EMBL/GenBank/DDBJ databases">
        <authorList>
            <consortium name="Lawrence Berkeley National Laboratory"/>
            <person name="Ahrendt S."/>
            <person name="Sahu N."/>
            <person name="Indic B."/>
            <person name="Wong-Bajracharya J."/>
            <person name="Merenyi Z."/>
            <person name="Ke H.-M."/>
            <person name="Monk M."/>
            <person name="Kocsube S."/>
            <person name="Drula E."/>
            <person name="Lipzen A."/>
            <person name="Balint B."/>
            <person name="Henrissat B."/>
            <person name="Andreopoulos B."/>
            <person name="Martin F.M."/>
            <person name="Harder C.B."/>
            <person name="Rigling D."/>
            <person name="Ford K.L."/>
            <person name="Foster G.D."/>
            <person name="Pangilinan J."/>
            <person name="Papanicolaou A."/>
            <person name="Barry K."/>
            <person name="LaButti K."/>
            <person name="Viragh M."/>
            <person name="Koriabine M."/>
            <person name="Yan M."/>
            <person name="Riley R."/>
            <person name="Champramary S."/>
            <person name="Plett K.L."/>
            <person name="Tsai I.J."/>
            <person name="Slot J."/>
            <person name="Sipos G."/>
            <person name="Plett J."/>
            <person name="Nagy L.G."/>
            <person name="Grigoriev I.V."/>
        </authorList>
    </citation>
    <scope>NUCLEOTIDE SEQUENCE</scope>
    <source>
        <strain evidence="7">ICMP 16352</strain>
    </source>
</reference>
<evidence type="ECO:0000313" key="8">
    <source>
        <dbReference type="Proteomes" id="UP001175227"/>
    </source>
</evidence>
<evidence type="ECO:0000256" key="3">
    <source>
        <dbReference type="ARBA" id="ARBA00023235"/>
    </source>
</evidence>
<organism evidence="7 8">
    <name type="scientific">Armillaria novae-zelandiae</name>
    <dbReference type="NCBI Taxonomy" id="153914"/>
    <lineage>
        <taxon>Eukaryota</taxon>
        <taxon>Fungi</taxon>
        <taxon>Dikarya</taxon>
        <taxon>Basidiomycota</taxon>
        <taxon>Agaricomycotina</taxon>
        <taxon>Agaricomycetes</taxon>
        <taxon>Agaricomycetidae</taxon>
        <taxon>Agaricales</taxon>
        <taxon>Marasmiineae</taxon>
        <taxon>Physalacriaceae</taxon>
        <taxon>Armillaria</taxon>
    </lineage>
</organism>
<comment type="caution">
    <text evidence="7">The sequence shown here is derived from an EMBL/GenBank/DDBJ whole genome shotgun (WGS) entry which is preliminary data.</text>
</comment>
<sequence>MVRSEPTPMNNYDYIRTRSYCRLDEARNTATTERKYNSTRTRQEIQSIFEAKFGKPAYDWQLDVAEAMLVGLDTVLIAGTGAGKTIPFMLPLLLDKQKKVLVVSPLKILQDDQTQRFNRMEIHAAAVNGDTWKNPSLQKNIMDGKYQALLAGPEMCLEHIEFRKAIRSISKDIIAIIVDESHCISQWGGEFRPHYAQLEKLRSLVPDGTPVLAVSA</sequence>
<keyword evidence="2" id="KW-0238">DNA-binding</keyword>
<dbReference type="GO" id="GO:0006310">
    <property type="term" value="P:DNA recombination"/>
    <property type="evidence" value="ECO:0007669"/>
    <property type="project" value="TreeGrafter"/>
</dbReference>
<dbReference type="Proteomes" id="UP001175227">
    <property type="component" value="Unassembled WGS sequence"/>
</dbReference>
<evidence type="ECO:0000259" key="6">
    <source>
        <dbReference type="PROSITE" id="PS51192"/>
    </source>
</evidence>
<dbReference type="SUPFAM" id="SSF52540">
    <property type="entry name" value="P-loop containing nucleoside triphosphate hydrolases"/>
    <property type="match status" value="1"/>
</dbReference>
<dbReference type="EC" id="5.6.2.4" evidence="5"/>
<keyword evidence="7" id="KW-0378">Hydrolase</keyword>
<keyword evidence="3" id="KW-0413">Isomerase</keyword>
<dbReference type="PANTHER" id="PTHR13710">
    <property type="entry name" value="DNA HELICASE RECQ FAMILY MEMBER"/>
    <property type="match status" value="1"/>
</dbReference>
<dbReference type="GO" id="GO:0005737">
    <property type="term" value="C:cytoplasm"/>
    <property type="evidence" value="ECO:0007669"/>
    <property type="project" value="TreeGrafter"/>
</dbReference>
<dbReference type="EMBL" id="JAUEPR010000012">
    <property type="protein sequence ID" value="KAK0479276.1"/>
    <property type="molecule type" value="Genomic_DNA"/>
</dbReference>
<accession>A0AA39TC39</accession>
<dbReference type="InterPro" id="IPR014001">
    <property type="entry name" value="Helicase_ATP-bd"/>
</dbReference>
<dbReference type="GO" id="GO:0030894">
    <property type="term" value="C:replisome"/>
    <property type="evidence" value="ECO:0007669"/>
    <property type="project" value="TreeGrafter"/>
</dbReference>
<evidence type="ECO:0000256" key="5">
    <source>
        <dbReference type="ARBA" id="ARBA00034808"/>
    </source>
</evidence>
<dbReference type="PROSITE" id="PS51192">
    <property type="entry name" value="HELICASE_ATP_BIND_1"/>
    <property type="match status" value="1"/>
</dbReference>
<comment type="catalytic activity">
    <reaction evidence="4">
        <text>Couples ATP hydrolysis with the unwinding of duplex DNA by translocating in the 3'-5' direction.</text>
        <dbReference type="EC" id="5.6.2.4"/>
    </reaction>
</comment>
<dbReference type="SMART" id="SM00487">
    <property type="entry name" value="DEXDc"/>
    <property type="match status" value="1"/>
</dbReference>
<dbReference type="GO" id="GO:0009378">
    <property type="term" value="F:four-way junction helicase activity"/>
    <property type="evidence" value="ECO:0007669"/>
    <property type="project" value="TreeGrafter"/>
</dbReference>
<dbReference type="GO" id="GO:0006281">
    <property type="term" value="P:DNA repair"/>
    <property type="evidence" value="ECO:0007669"/>
    <property type="project" value="TreeGrafter"/>
</dbReference>